<sequence>MSSYSMSEIKNFSRDSIKKIIPLDDESIDEMVQYAIRSNKTREAICNHFLDILGPTDDTFQFISKFGDMLFGSQQPVQKLSSSLSPSPSSSSSSSPSPKIGTSKPKPKITVKAANKNSKSLSGIRLVKTVKNENTSNGNSKGRMSNNSKNGSTTSEMFNMKPTTIEADKVKRKEVKKKLDNIQDLDDVLLELELMDSQENSKDIRICNCNATRHPLFEMYPNCLNCGKIICAKEGLQPCSFCGKPLMSNDERLELKHILNKEKIELEGKNEKQKENTINNKNKKKNVIRVTLNTPGQNNFKIQEQLYNQIEQSRKQEREETKAKKEEQDEIDRNRKEIEYYNSMHKKDPELIKAEERLAMLLSFQDNGAERTKIIDNAADFELPTGNGSLWASPMERALQMKRQQKQQKKMKDDEQNRSGRGNTVVEMTIKDGKAVFQDKNTESGLFDNLSDDEEISELQKKVNNEKLKQFKLDAQNVYDFDSFNNKLHKPVYHGKPSEEAKEEEKSTVVDKMISDLPKLGTVVQLGDAEEQEDQLFSMIGV</sequence>
<dbReference type="InterPro" id="IPR009349">
    <property type="entry name" value="TRIP4/RQT4_C2HC5_Znf"/>
</dbReference>
<feature type="compositionally biased region" description="Polar residues" evidence="1">
    <location>
        <begin position="132"/>
        <end position="157"/>
    </location>
</feature>
<gene>
    <name evidence="3" type="ORF">C6P40_000962</name>
</gene>
<dbReference type="GO" id="GO:0180022">
    <property type="term" value="C:RQC-trigger complex"/>
    <property type="evidence" value="ECO:0007669"/>
    <property type="project" value="InterPro"/>
</dbReference>
<feature type="domain" description="TRIP4/RQT4 C2HC5-type zinc finger" evidence="2">
    <location>
        <begin position="205"/>
        <end position="255"/>
    </location>
</feature>
<dbReference type="Proteomes" id="UP000697127">
    <property type="component" value="Unassembled WGS sequence"/>
</dbReference>
<dbReference type="GO" id="GO:0072344">
    <property type="term" value="P:rescue of stalled ribosome"/>
    <property type="evidence" value="ECO:0007669"/>
    <property type="project" value="InterPro"/>
</dbReference>
<dbReference type="GO" id="GO:0008270">
    <property type="term" value="F:zinc ion binding"/>
    <property type="evidence" value="ECO:0007669"/>
    <property type="project" value="InterPro"/>
</dbReference>
<feature type="compositionally biased region" description="Basic and acidic residues" evidence="1">
    <location>
        <begin position="312"/>
        <end position="330"/>
    </location>
</feature>
<dbReference type="PANTHER" id="PTHR12963">
    <property type="entry name" value="THYROID RECEPTOR INTERACTING PROTEIN RELATED"/>
    <property type="match status" value="1"/>
</dbReference>
<comment type="caution">
    <text evidence="3">The sequence shown here is derived from an EMBL/GenBank/DDBJ whole genome shotgun (WGS) entry which is preliminary data.</text>
</comment>
<evidence type="ECO:0000313" key="3">
    <source>
        <dbReference type="EMBL" id="KAG0690878.1"/>
    </source>
</evidence>
<feature type="region of interest" description="Disordered" evidence="1">
    <location>
        <begin position="130"/>
        <end position="157"/>
    </location>
</feature>
<feature type="region of interest" description="Disordered" evidence="1">
    <location>
        <begin position="311"/>
        <end position="330"/>
    </location>
</feature>
<dbReference type="EMBL" id="PUHW01000015">
    <property type="protein sequence ID" value="KAG0690878.1"/>
    <property type="molecule type" value="Genomic_DNA"/>
</dbReference>
<dbReference type="OrthoDB" id="338816at2759"/>
<dbReference type="GO" id="GO:0005634">
    <property type="term" value="C:nucleus"/>
    <property type="evidence" value="ECO:0007669"/>
    <property type="project" value="InterPro"/>
</dbReference>
<proteinExistence type="predicted"/>
<dbReference type="Pfam" id="PF06221">
    <property type="entry name" value="zf-C2HC5"/>
    <property type="match status" value="1"/>
</dbReference>
<name>A0A9P6WRE9_9ASCO</name>
<keyword evidence="4" id="KW-1185">Reference proteome</keyword>
<protein>
    <recommendedName>
        <fullName evidence="2">TRIP4/RQT4 C2HC5-type zinc finger domain-containing protein</fullName>
    </recommendedName>
</protein>
<dbReference type="PANTHER" id="PTHR12963:SF4">
    <property type="entry name" value="ACTIVATING SIGNAL COINTEGRATOR 1"/>
    <property type="match status" value="1"/>
</dbReference>
<evidence type="ECO:0000256" key="1">
    <source>
        <dbReference type="SAM" id="MobiDB-lite"/>
    </source>
</evidence>
<accession>A0A9P6WRE9</accession>
<dbReference type="GO" id="GO:0045893">
    <property type="term" value="P:positive regulation of DNA-templated transcription"/>
    <property type="evidence" value="ECO:0007669"/>
    <property type="project" value="TreeGrafter"/>
</dbReference>
<evidence type="ECO:0000259" key="2">
    <source>
        <dbReference type="Pfam" id="PF06221"/>
    </source>
</evidence>
<feature type="region of interest" description="Disordered" evidence="1">
    <location>
        <begin position="77"/>
        <end position="115"/>
    </location>
</feature>
<feature type="compositionally biased region" description="Low complexity" evidence="1">
    <location>
        <begin position="80"/>
        <end position="98"/>
    </location>
</feature>
<evidence type="ECO:0000313" key="4">
    <source>
        <dbReference type="Proteomes" id="UP000697127"/>
    </source>
</evidence>
<reference evidence="3" key="1">
    <citation type="submission" date="2020-11" db="EMBL/GenBank/DDBJ databases">
        <title>Kefir isolates.</title>
        <authorList>
            <person name="Marcisauskas S."/>
            <person name="Kim Y."/>
            <person name="Blasche S."/>
        </authorList>
    </citation>
    <scope>NUCLEOTIDE SEQUENCE</scope>
    <source>
        <strain evidence="3">Olga-1</strain>
    </source>
</reference>
<dbReference type="InterPro" id="IPR039128">
    <property type="entry name" value="TRIP4-like"/>
</dbReference>
<dbReference type="AlphaFoldDB" id="A0A9P6WRE9"/>
<organism evidence="3 4">
    <name type="scientific">Pichia californica</name>
    <dbReference type="NCBI Taxonomy" id="460514"/>
    <lineage>
        <taxon>Eukaryota</taxon>
        <taxon>Fungi</taxon>
        <taxon>Dikarya</taxon>
        <taxon>Ascomycota</taxon>
        <taxon>Saccharomycotina</taxon>
        <taxon>Pichiomycetes</taxon>
        <taxon>Pichiales</taxon>
        <taxon>Pichiaceae</taxon>
        <taxon>Pichia</taxon>
    </lineage>
</organism>